<dbReference type="OrthoDB" id="6358434at2"/>
<dbReference type="EMBL" id="PQGG01000038">
    <property type="protein sequence ID" value="POP51505.1"/>
    <property type="molecule type" value="Genomic_DNA"/>
</dbReference>
<evidence type="ECO:0000313" key="1">
    <source>
        <dbReference type="EMBL" id="POP51505.1"/>
    </source>
</evidence>
<proteinExistence type="predicted"/>
<protein>
    <submittedName>
        <fullName evidence="1">Uncharacterized protein</fullName>
    </submittedName>
</protein>
<dbReference type="AlphaFoldDB" id="A0A2S4HBZ2"/>
<sequence length="274" mass="30784">MAIHVYHFNAGSSDKYWAISDQLDSNGNHEIWYGRRGSALTFTTRSENKHWASIAEGKLKKGYTERSSLTVDRSARKVVQMTNVADLPPLAGSPTKSRSAFFVVRPFDHELTEDVDLKSEVLSLRTSFIKSVKDFDSTLAQLDFAFLPDYSDSVTENSLHCEVEYDQGPLAFLFLFVVKHQLADHGFEVLISNDDLIVNPSPTKADDLFSEARAEWLSDYSAMPNDGIVAKQVRDACIKLADRVFFNQLCIEVGSKEAPFSFRNIETTSKAAFF</sequence>
<accession>A0A2S4HBZ2</accession>
<dbReference type="RefSeq" id="WP_103685547.1">
    <property type="nucleotide sequence ID" value="NZ_PQGG01000038.1"/>
</dbReference>
<reference evidence="1" key="1">
    <citation type="submission" date="2018-01" db="EMBL/GenBank/DDBJ databases">
        <authorList>
            <person name="Yu X.-D."/>
        </authorList>
    </citation>
    <scope>NUCLEOTIDE SEQUENCE</scope>
    <source>
        <strain evidence="1">ZX-21</strain>
    </source>
</reference>
<evidence type="ECO:0000313" key="2">
    <source>
        <dbReference type="Proteomes" id="UP000237222"/>
    </source>
</evidence>
<gene>
    <name evidence="1" type="ORF">C0068_16325</name>
</gene>
<dbReference type="Proteomes" id="UP000237222">
    <property type="component" value="Unassembled WGS sequence"/>
</dbReference>
<name>A0A2S4HBZ2_9GAMM</name>
<comment type="caution">
    <text evidence="1">The sequence shown here is derived from an EMBL/GenBank/DDBJ whole genome shotgun (WGS) entry which is preliminary data.</text>
</comment>
<organism evidence="1 2">
    <name type="scientific">Zhongshania marina</name>
    <dbReference type="NCBI Taxonomy" id="2304603"/>
    <lineage>
        <taxon>Bacteria</taxon>
        <taxon>Pseudomonadati</taxon>
        <taxon>Pseudomonadota</taxon>
        <taxon>Gammaproteobacteria</taxon>
        <taxon>Cellvibrionales</taxon>
        <taxon>Spongiibacteraceae</taxon>
        <taxon>Zhongshania</taxon>
    </lineage>
</organism>